<name>A0ABQ3LI96_9PSEU</name>
<keyword evidence="5 6" id="KW-0378">Hydrolase</keyword>
<comment type="catalytic activity">
    <reaction evidence="6">
        <text>Endonucleolytic cleavage at apurinic or apyrimidinic sites to products with a 5'-phosphate.</text>
        <dbReference type="EC" id="3.1.21.7"/>
    </reaction>
</comment>
<evidence type="ECO:0000256" key="2">
    <source>
        <dbReference type="ARBA" id="ARBA00022490"/>
    </source>
</evidence>
<comment type="cofactor">
    <cofactor evidence="6">
        <name>Mg(2+)</name>
        <dbReference type="ChEBI" id="CHEBI:18420"/>
    </cofactor>
</comment>
<dbReference type="NCBIfam" id="NF008629">
    <property type="entry name" value="PRK11617.1"/>
    <property type="match status" value="1"/>
</dbReference>
<evidence type="ECO:0000256" key="1">
    <source>
        <dbReference type="ARBA" id="ARBA00004496"/>
    </source>
</evidence>
<feature type="binding site" evidence="6">
    <location>
        <position position="122"/>
    </location>
    <ligand>
        <name>Mg(2+)</name>
        <dbReference type="ChEBI" id="CHEBI:18420"/>
    </ligand>
</feature>
<evidence type="ECO:0000256" key="5">
    <source>
        <dbReference type="ARBA" id="ARBA00022801"/>
    </source>
</evidence>
<organism evidence="7 8">
    <name type="scientific">Amycolatopsis oliviviridis</name>
    <dbReference type="NCBI Taxonomy" id="1471590"/>
    <lineage>
        <taxon>Bacteria</taxon>
        <taxon>Bacillati</taxon>
        <taxon>Actinomycetota</taxon>
        <taxon>Actinomycetes</taxon>
        <taxon>Pseudonocardiales</taxon>
        <taxon>Pseudonocardiaceae</taxon>
        <taxon>Amycolatopsis</taxon>
    </lineage>
</organism>
<proteinExistence type="inferred from homology"/>
<keyword evidence="6" id="KW-0479">Metal-binding</keyword>
<dbReference type="Gene3D" id="3.30.2170.10">
    <property type="entry name" value="archaeoglobus fulgidus dsm 4304 superfamily"/>
    <property type="match status" value="1"/>
</dbReference>
<dbReference type="GO" id="GO:0004519">
    <property type="term" value="F:endonuclease activity"/>
    <property type="evidence" value="ECO:0007669"/>
    <property type="project" value="UniProtKB-KW"/>
</dbReference>
<keyword evidence="6" id="KW-0227">DNA damage</keyword>
<evidence type="ECO:0000256" key="4">
    <source>
        <dbReference type="ARBA" id="ARBA00022759"/>
    </source>
</evidence>
<comment type="subcellular location">
    <subcellularLocation>
        <location evidence="1 6">Cytoplasm</location>
    </subcellularLocation>
</comment>
<dbReference type="HAMAP" id="MF_00801">
    <property type="entry name" value="Endonuclease_5"/>
    <property type="match status" value="1"/>
</dbReference>
<protein>
    <recommendedName>
        <fullName evidence="6">Endonuclease V</fullName>
        <ecNumber evidence="6">3.1.21.7</ecNumber>
    </recommendedName>
    <alternativeName>
        <fullName evidence="6">Deoxyinosine 3'endonuclease</fullName>
    </alternativeName>
    <alternativeName>
        <fullName evidence="6">Deoxyribonuclease V</fullName>
        <shortName evidence="6">DNase V</shortName>
    </alternativeName>
</protein>
<comment type="similarity">
    <text evidence="6">Belongs to the endonuclease V family.</text>
</comment>
<dbReference type="InterPro" id="IPR007581">
    <property type="entry name" value="Endonuclease-V"/>
</dbReference>
<gene>
    <name evidence="6 7" type="primary">nfi</name>
    <name evidence="7" type="ORF">GCM10017790_33750</name>
</gene>
<keyword evidence="2 6" id="KW-0963">Cytoplasm</keyword>
<evidence type="ECO:0000313" key="7">
    <source>
        <dbReference type="EMBL" id="GHH17147.1"/>
    </source>
</evidence>
<keyword evidence="8" id="KW-1185">Reference proteome</keyword>
<keyword evidence="4 6" id="KW-0255">Endonuclease</keyword>
<comment type="function">
    <text evidence="6">DNA repair enzyme involved in the repair of deaminated bases. Selectively cleaves double-stranded DNA at the second phosphodiester bond 3' to a deoxyinosine leaving behind the intact lesion on the nicked DNA.</text>
</comment>
<dbReference type="CDD" id="cd06559">
    <property type="entry name" value="Endonuclease_V"/>
    <property type="match status" value="1"/>
</dbReference>
<dbReference type="Pfam" id="PF04493">
    <property type="entry name" value="Endonuclease_5"/>
    <property type="match status" value="1"/>
</dbReference>
<accession>A0ABQ3LI96</accession>
<dbReference type="PANTHER" id="PTHR28511:SF1">
    <property type="entry name" value="ENDONUCLEASE V"/>
    <property type="match status" value="1"/>
</dbReference>
<dbReference type="EC" id="3.1.21.7" evidence="6"/>
<evidence type="ECO:0000256" key="6">
    <source>
        <dbReference type="HAMAP-Rule" id="MF_00801"/>
    </source>
</evidence>
<reference evidence="8" key="1">
    <citation type="journal article" date="2019" name="Int. J. Syst. Evol. Microbiol.">
        <title>The Global Catalogue of Microorganisms (GCM) 10K type strain sequencing project: providing services to taxonomists for standard genome sequencing and annotation.</title>
        <authorList>
            <consortium name="The Broad Institute Genomics Platform"/>
            <consortium name="The Broad Institute Genome Sequencing Center for Infectious Disease"/>
            <person name="Wu L."/>
            <person name="Ma J."/>
        </authorList>
    </citation>
    <scope>NUCLEOTIDE SEQUENCE [LARGE SCALE GENOMIC DNA]</scope>
    <source>
        <strain evidence="8">CGMCC 4.7683</strain>
    </source>
</reference>
<comment type="caution">
    <text evidence="7">The sequence shown here is derived from an EMBL/GenBank/DDBJ whole genome shotgun (WGS) entry which is preliminary data.</text>
</comment>
<dbReference type="Proteomes" id="UP000635387">
    <property type="component" value="Unassembled WGS sequence"/>
</dbReference>
<feature type="site" description="Interaction with target DNA" evidence="6">
    <location>
        <position position="92"/>
    </location>
</feature>
<feature type="binding site" evidence="6">
    <location>
        <position position="54"/>
    </location>
    <ligand>
        <name>Mg(2+)</name>
        <dbReference type="ChEBI" id="CHEBI:18420"/>
    </ligand>
</feature>
<keyword evidence="6" id="KW-0460">Magnesium</keyword>
<sequence length="236" mass="25734">MPPTYWQSVRVDIVTAHDRPNTPRQAIEIQEALRGLVDREDRGPQEIVTVTGLDVAYDEDSGLIAAAAVTLETTGFRVVEKRSVVSEVSFPYEPGLFAFRELPPLLDALRALEHVPDLLVCDGHGLAHPRRFGLACHVGVVTGLPSIGVGKTRFIGEHDEPGAERGSQAPLLDDGEVVGAVLRTQDGVKPVYVSVGHKISLDNACRQVLRLCPSFRQPETTRHADRLARDALKEAL</sequence>
<keyword evidence="6" id="KW-0234">DNA repair</keyword>
<dbReference type="PANTHER" id="PTHR28511">
    <property type="entry name" value="ENDONUCLEASE V"/>
    <property type="match status" value="1"/>
</dbReference>
<evidence type="ECO:0000256" key="3">
    <source>
        <dbReference type="ARBA" id="ARBA00022722"/>
    </source>
</evidence>
<keyword evidence="3 6" id="KW-0540">Nuclease</keyword>
<dbReference type="EMBL" id="BNAY01000003">
    <property type="protein sequence ID" value="GHH17147.1"/>
    <property type="molecule type" value="Genomic_DNA"/>
</dbReference>
<evidence type="ECO:0000313" key="8">
    <source>
        <dbReference type="Proteomes" id="UP000635387"/>
    </source>
</evidence>